<dbReference type="OrthoDB" id="9148269at2"/>
<accession>I4C5M5</accession>
<dbReference type="Pfam" id="PF14022">
    <property type="entry name" value="DUF4238"/>
    <property type="match status" value="1"/>
</dbReference>
<dbReference type="InterPro" id="IPR025332">
    <property type="entry name" value="DUF4238"/>
</dbReference>
<proteinExistence type="predicted"/>
<dbReference type="Proteomes" id="UP000006055">
    <property type="component" value="Chromosome"/>
</dbReference>
<sequence length="284" mass="33369">MTVIKQITRKQHYVPRFYLKSWLIPGLDKVWTYDLYHNKIKNLSPSSIVFENYYYEHDRDFPDNSIEDVLKKMEDKTAPILQEMNSIVQQHPNFSQEKQLTRALQDFLVEEKRKQIKEFAAYQYLRIPGAMERKAYELIPAKIPDEELREQLKPANFVTTGFDYVRNKFFQKLRMLLSCSFDYEFLTSDWPCFDFMHSPYAPALGVDIGNSRGVFLIFPLLPRVLLTLFSRSISPGVLSPPEPIVRPISAGEVRNTNTLTIQQARRWVIYNKNVDFVLKVARNS</sequence>
<reference evidence="2" key="1">
    <citation type="submission" date="2012-06" db="EMBL/GenBank/DDBJ databases">
        <title>Complete sequence of chromosome of Desulfomonile tiedjei DSM 6799.</title>
        <authorList>
            <person name="Lucas S."/>
            <person name="Copeland A."/>
            <person name="Lapidus A."/>
            <person name="Glavina del Rio T."/>
            <person name="Dalin E."/>
            <person name="Tice H."/>
            <person name="Bruce D."/>
            <person name="Goodwin L."/>
            <person name="Pitluck S."/>
            <person name="Peters L."/>
            <person name="Ovchinnikova G."/>
            <person name="Zeytun A."/>
            <person name="Lu M."/>
            <person name="Kyrpides N."/>
            <person name="Mavromatis K."/>
            <person name="Ivanova N."/>
            <person name="Brettin T."/>
            <person name="Detter J.C."/>
            <person name="Han C."/>
            <person name="Larimer F."/>
            <person name="Land M."/>
            <person name="Hauser L."/>
            <person name="Markowitz V."/>
            <person name="Cheng J.-F."/>
            <person name="Hugenholtz P."/>
            <person name="Woyke T."/>
            <person name="Wu D."/>
            <person name="Spring S."/>
            <person name="Schroeder M."/>
            <person name="Brambilla E."/>
            <person name="Klenk H.-P."/>
            <person name="Eisen J.A."/>
        </authorList>
    </citation>
    <scope>NUCLEOTIDE SEQUENCE [LARGE SCALE GENOMIC DNA]</scope>
    <source>
        <strain evidence="2">ATCC 49306 / DSM 6799 / DCB-1</strain>
    </source>
</reference>
<keyword evidence="2" id="KW-1185">Reference proteome</keyword>
<evidence type="ECO:0008006" key="3">
    <source>
        <dbReference type="Google" id="ProtNLM"/>
    </source>
</evidence>
<evidence type="ECO:0000313" key="2">
    <source>
        <dbReference type="Proteomes" id="UP000006055"/>
    </source>
</evidence>
<evidence type="ECO:0000313" key="1">
    <source>
        <dbReference type="EMBL" id="AFM24866.1"/>
    </source>
</evidence>
<dbReference type="eggNOG" id="ENOG5032RBJ">
    <property type="taxonomic scope" value="Bacteria"/>
</dbReference>
<name>I4C5M5_DESTA</name>
<dbReference type="STRING" id="706587.Desti_2169"/>
<dbReference type="HOGENOM" id="CLU_965331_0_0_7"/>
<gene>
    <name evidence="1" type="ordered locus">Desti_2169</name>
</gene>
<dbReference type="RefSeq" id="WP_014810009.1">
    <property type="nucleotide sequence ID" value="NC_018025.1"/>
</dbReference>
<dbReference type="EMBL" id="CP003360">
    <property type="protein sequence ID" value="AFM24866.1"/>
    <property type="molecule type" value="Genomic_DNA"/>
</dbReference>
<dbReference type="KEGG" id="dti:Desti_2169"/>
<dbReference type="AlphaFoldDB" id="I4C5M5"/>
<protein>
    <recommendedName>
        <fullName evidence="3">DUF4238 domain-containing protein</fullName>
    </recommendedName>
</protein>
<organism evidence="1 2">
    <name type="scientific">Desulfomonile tiedjei (strain ATCC 49306 / DSM 6799 / DCB-1)</name>
    <dbReference type="NCBI Taxonomy" id="706587"/>
    <lineage>
        <taxon>Bacteria</taxon>
        <taxon>Pseudomonadati</taxon>
        <taxon>Thermodesulfobacteriota</taxon>
        <taxon>Desulfomonilia</taxon>
        <taxon>Desulfomonilales</taxon>
        <taxon>Desulfomonilaceae</taxon>
        <taxon>Desulfomonile</taxon>
    </lineage>
</organism>